<sequence length="88" mass="9927">MPLQVGRDRYDKIERNASPPDFPVQELGRVPAVRAFRHHDQEIDVTLGMGFSPRRGTEENDAKRSHEPDDILGKPFYGGNAGLHLSFL</sequence>
<dbReference type="EMBL" id="CAADFG010000008">
    <property type="protein sequence ID" value="VFJ88353.1"/>
    <property type="molecule type" value="Genomic_DNA"/>
</dbReference>
<feature type="compositionally biased region" description="Basic and acidic residues" evidence="1">
    <location>
        <begin position="1"/>
        <end position="15"/>
    </location>
</feature>
<evidence type="ECO:0000256" key="1">
    <source>
        <dbReference type="SAM" id="MobiDB-lite"/>
    </source>
</evidence>
<feature type="region of interest" description="Disordered" evidence="1">
    <location>
        <begin position="48"/>
        <end position="73"/>
    </location>
</feature>
<organism evidence="2">
    <name type="scientific">Candidatus Kentrum eta</name>
    <dbReference type="NCBI Taxonomy" id="2126337"/>
    <lineage>
        <taxon>Bacteria</taxon>
        <taxon>Pseudomonadati</taxon>
        <taxon>Pseudomonadota</taxon>
        <taxon>Gammaproteobacteria</taxon>
        <taxon>Candidatus Kentrum</taxon>
    </lineage>
</organism>
<proteinExistence type="predicted"/>
<evidence type="ECO:0000313" key="3">
    <source>
        <dbReference type="EMBL" id="VFJ93545.1"/>
    </source>
</evidence>
<reference evidence="2" key="1">
    <citation type="submission" date="2019-02" db="EMBL/GenBank/DDBJ databases">
        <authorList>
            <person name="Gruber-Vodicka R. H."/>
            <person name="Seah K. B. B."/>
        </authorList>
    </citation>
    <scope>NUCLEOTIDE SEQUENCE</scope>
    <source>
        <strain evidence="4">BECK_SA2B12</strain>
        <strain evidence="2">BECK_SA2B15</strain>
        <strain evidence="3">BECK_SA2B20</strain>
    </source>
</reference>
<evidence type="ECO:0000313" key="4">
    <source>
        <dbReference type="EMBL" id="VFJ94871.1"/>
    </source>
</evidence>
<dbReference type="AlphaFoldDB" id="A0A450U8Q2"/>
<feature type="compositionally biased region" description="Basic and acidic residues" evidence="1">
    <location>
        <begin position="55"/>
        <end position="72"/>
    </location>
</feature>
<dbReference type="EMBL" id="CAADFI010000046">
    <property type="protein sequence ID" value="VFJ93545.1"/>
    <property type="molecule type" value="Genomic_DNA"/>
</dbReference>
<feature type="region of interest" description="Disordered" evidence="1">
    <location>
        <begin position="1"/>
        <end position="25"/>
    </location>
</feature>
<gene>
    <name evidence="2" type="ORF">BECKH772A_GA0070896_1000815</name>
    <name evidence="3" type="ORF">BECKH772B_GA0070898_1004613</name>
    <name evidence="4" type="ORF">BECKH772C_GA0070978_1000133</name>
</gene>
<evidence type="ECO:0000313" key="2">
    <source>
        <dbReference type="EMBL" id="VFJ88353.1"/>
    </source>
</evidence>
<name>A0A450U8Q2_9GAMM</name>
<protein>
    <submittedName>
        <fullName evidence="2">Uncharacterized protein</fullName>
    </submittedName>
</protein>
<accession>A0A450U8Q2</accession>
<dbReference type="EMBL" id="CAADFJ010000001">
    <property type="protein sequence ID" value="VFJ94871.1"/>
    <property type="molecule type" value="Genomic_DNA"/>
</dbReference>